<dbReference type="SUPFAM" id="SSF48264">
    <property type="entry name" value="Cytochrome P450"/>
    <property type="match status" value="1"/>
</dbReference>
<protein>
    <recommendedName>
        <fullName evidence="4">Cytochrome P450</fullName>
    </recommendedName>
</protein>
<dbReference type="InParanoid" id="K2SIX2"/>
<dbReference type="OrthoDB" id="3934656at2759"/>
<dbReference type="GO" id="GO:0020037">
    <property type="term" value="F:heme binding"/>
    <property type="evidence" value="ECO:0007669"/>
    <property type="project" value="InterPro"/>
</dbReference>
<evidence type="ECO:0008006" key="4">
    <source>
        <dbReference type="Google" id="ProtNLM"/>
    </source>
</evidence>
<evidence type="ECO:0000313" key="2">
    <source>
        <dbReference type="EMBL" id="EKG16795.1"/>
    </source>
</evidence>
<dbReference type="GO" id="GO:0016705">
    <property type="term" value="F:oxidoreductase activity, acting on paired donors, with incorporation or reduction of molecular oxygen"/>
    <property type="evidence" value="ECO:0007669"/>
    <property type="project" value="InterPro"/>
</dbReference>
<comment type="similarity">
    <text evidence="1">Belongs to the cytochrome P450 family.</text>
</comment>
<proteinExistence type="inferred from homology"/>
<gene>
    <name evidence="2" type="ORF">MPH_05998</name>
</gene>
<dbReference type="EMBL" id="AHHD01000261">
    <property type="protein sequence ID" value="EKG16795.1"/>
    <property type="molecule type" value="Genomic_DNA"/>
</dbReference>
<accession>K2SIX2</accession>
<dbReference type="Pfam" id="PF00067">
    <property type="entry name" value="p450"/>
    <property type="match status" value="2"/>
</dbReference>
<evidence type="ECO:0000313" key="3">
    <source>
        <dbReference type="Proteomes" id="UP000007129"/>
    </source>
</evidence>
<dbReference type="GO" id="GO:0004497">
    <property type="term" value="F:monooxygenase activity"/>
    <property type="evidence" value="ECO:0007669"/>
    <property type="project" value="InterPro"/>
</dbReference>
<dbReference type="InterPro" id="IPR036396">
    <property type="entry name" value="Cyt_P450_sf"/>
</dbReference>
<dbReference type="InterPro" id="IPR001128">
    <property type="entry name" value="Cyt_P450"/>
</dbReference>
<dbReference type="PANTHER" id="PTHR24305">
    <property type="entry name" value="CYTOCHROME P450"/>
    <property type="match status" value="1"/>
</dbReference>
<comment type="caution">
    <text evidence="2">The sequence shown here is derived from an EMBL/GenBank/DDBJ whole genome shotgun (WGS) entry which is preliminary data.</text>
</comment>
<name>K2SIX2_MACPH</name>
<dbReference type="HOGENOM" id="CLU_1082100_0_0_1"/>
<sequence>MIASPEGFKIIYKLPPRKAGKGFVKGKLYGVVKGKRTFDMTAERDENVHSQQRRLVSCAYAMDTMKSLEPYVDATIEVLLEKIEEAGSKGQVANFSYLLQFLAFDVIGEVSFARRFGYLDALSDGGVFRTISAVMASAVRYEVGTTAWALHRNRGVFGDDAEDFRPERWLDEQRKHEMYPNQYFFSIGGGSRTCIGKNIAMLEMGKVLPTILLHFDLQLAPEKGSPKEVYGLFVALEPLSVIALGPQIGSNIGWTLR</sequence>
<dbReference type="InterPro" id="IPR050121">
    <property type="entry name" value="Cytochrome_P450_monoxygenase"/>
</dbReference>
<dbReference type="VEuPathDB" id="FungiDB:MPH_05998"/>
<dbReference type="Proteomes" id="UP000007129">
    <property type="component" value="Unassembled WGS sequence"/>
</dbReference>
<dbReference type="STRING" id="1126212.K2SIX2"/>
<reference evidence="2 3" key="1">
    <citation type="journal article" date="2012" name="BMC Genomics">
        <title>Tools to kill: Genome of one of the most destructive plant pathogenic fungi Macrophomina phaseolina.</title>
        <authorList>
            <person name="Islam M.S."/>
            <person name="Haque M.S."/>
            <person name="Islam M.M."/>
            <person name="Emdad E.M."/>
            <person name="Halim A."/>
            <person name="Hossen Q.M.M."/>
            <person name="Hossain M.Z."/>
            <person name="Ahmed B."/>
            <person name="Rahim S."/>
            <person name="Rahman M.S."/>
            <person name="Alam M.M."/>
            <person name="Hou S."/>
            <person name="Wan X."/>
            <person name="Saito J.A."/>
            <person name="Alam M."/>
        </authorList>
    </citation>
    <scope>NUCLEOTIDE SEQUENCE [LARGE SCALE GENOMIC DNA]</scope>
    <source>
        <strain evidence="2 3">MS6</strain>
    </source>
</reference>
<evidence type="ECO:0000256" key="1">
    <source>
        <dbReference type="ARBA" id="ARBA00010617"/>
    </source>
</evidence>
<dbReference type="eggNOG" id="KOG0157">
    <property type="taxonomic scope" value="Eukaryota"/>
</dbReference>
<dbReference type="Gene3D" id="1.10.630.10">
    <property type="entry name" value="Cytochrome P450"/>
    <property type="match status" value="2"/>
</dbReference>
<dbReference type="AlphaFoldDB" id="K2SIX2"/>
<dbReference type="PANTHER" id="PTHR24305:SF166">
    <property type="entry name" value="CYTOCHROME P450 12A4, MITOCHONDRIAL-RELATED"/>
    <property type="match status" value="1"/>
</dbReference>
<organism evidence="2 3">
    <name type="scientific">Macrophomina phaseolina (strain MS6)</name>
    <name type="common">Charcoal rot fungus</name>
    <dbReference type="NCBI Taxonomy" id="1126212"/>
    <lineage>
        <taxon>Eukaryota</taxon>
        <taxon>Fungi</taxon>
        <taxon>Dikarya</taxon>
        <taxon>Ascomycota</taxon>
        <taxon>Pezizomycotina</taxon>
        <taxon>Dothideomycetes</taxon>
        <taxon>Dothideomycetes incertae sedis</taxon>
        <taxon>Botryosphaeriales</taxon>
        <taxon>Botryosphaeriaceae</taxon>
        <taxon>Macrophomina</taxon>
    </lineage>
</organism>
<dbReference type="GO" id="GO:0005506">
    <property type="term" value="F:iron ion binding"/>
    <property type="evidence" value="ECO:0007669"/>
    <property type="project" value="InterPro"/>
</dbReference>